<reference evidence="2" key="1">
    <citation type="journal article" date="2020" name="Nature">
        <title>Giant virus diversity and host interactions through global metagenomics.</title>
        <authorList>
            <person name="Schulz F."/>
            <person name="Roux S."/>
            <person name="Paez-Espino D."/>
            <person name="Jungbluth S."/>
            <person name="Walsh D.A."/>
            <person name="Denef V.J."/>
            <person name="McMahon K.D."/>
            <person name="Konstantinidis K.T."/>
            <person name="Eloe-Fadrosh E.A."/>
            <person name="Kyrpides N.C."/>
            <person name="Woyke T."/>
        </authorList>
    </citation>
    <scope>NUCLEOTIDE SEQUENCE</scope>
    <source>
        <strain evidence="2">GVMAG-M-3300024301-20</strain>
    </source>
</reference>
<name>A0A6C0IRC1_9ZZZZ</name>
<evidence type="ECO:0000313" key="2">
    <source>
        <dbReference type="EMBL" id="QHT95761.1"/>
    </source>
</evidence>
<keyword evidence="1" id="KW-0472">Membrane</keyword>
<dbReference type="EMBL" id="MN740245">
    <property type="protein sequence ID" value="QHT95761.1"/>
    <property type="molecule type" value="Genomic_DNA"/>
</dbReference>
<protein>
    <submittedName>
        <fullName evidence="2">Uncharacterized protein</fullName>
    </submittedName>
</protein>
<accession>A0A6C0IRC1</accession>
<keyword evidence="1" id="KW-1133">Transmembrane helix</keyword>
<evidence type="ECO:0000256" key="1">
    <source>
        <dbReference type="SAM" id="Phobius"/>
    </source>
</evidence>
<organism evidence="2">
    <name type="scientific">viral metagenome</name>
    <dbReference type="NCBI Taxonomy" id="1070528"/>
    <lineage>
        <taxon>unclassified sequences</taxon>
        <taxon>metagenomes</taxon>
        <taxon>organismal metagenomes</taxon>
    </lineage>
</organism>
<feature type="transmembrane region" description="Helical" evidence="1">
    <location>
        <begin position="6"/>
        <end position="27"/>
    </location>
</feature>
<proteinExistence type="predicted"/>
<dbReference type="AlphaFoldDB" id="A0A6C0IRC1"/>
<keyword evidence="1" id="KW-0812">Transmembrane</keyword>
<sequence>MPTTSNYINFVYVNLGFIAQIAVMMYFKSILEIKANWPQYRCNPTYWIFSDNISQDFNYCIQNTQMNMMGYLLQPMNYLLSSVSNMGSGFNNSVNNIRTMLSFVRDFVTNIIQSVFGVFLNLIIEFQKMIISIKDMVGKMIGIVVTIMYVLDGSIKTMNSAWAGPTGQVVRAIGSCFDPKTRIQTINANGNDIIYEMENIPLGAQLKDGGKVFSIMKIANFKKEYLYEIPNAGELNKQTGQLDSIFVTGGHFIFDTKLNSWIQIKEYKEAIARFDLIPEYFSCLITTNRHILIGTKLFWDWEDDELTNTGIIMYNI</sequence>